<accession>A0A8J5TB16</accession>
<dbReference type="PANTHER" id="PTHR24030">
    <property type="entry name" value="PROTEIN CMSS1"/>
    <property type="match status" value="1"/>
</dbReference>
<organism evidence="2 3">
    <name type="scientific">Zizania palustris</name>
    <name type="common">Northern wild rice</name>
    <dbReference type="NCBI Taxonomy" id="103762"/>
    <lineage>
        <taxon>Eukaryota</taxon>
        <taxon>Viridiplantae</taxon>
        <taxon>Streptophyta</taxon>
        <taxon>Embryophyta</taxon>
        <taxon>Tracheophyta</taxon>
        <taxon>Spermatophyta</taxon>
        <taxon>Magnoliopsida</taxon>
        <taxon>Liliopsida</taxon>
        <taxon>Poales</taxon>
        <taxon>Poaceae</taxon>
        <taxon>BOP clade</taxon>
        <taxon>Oryzoideae</taxon>
        <taxon>Oryzeae</taxon>
        <taxon>Zizaniinae</taxon>
        <taxon>Zizania</taxon>
    </lineage>
</organism>
<reference evidence="2" key="1">
    <citation type="journal article" date="2021" name="bioRxiv">
        <title>Whole Genome Assembly and Annotation of Northern Wild Rice, Zizania palustris L., Supports a Whole Genome Duplication in the Zizania Genus.</title>
        <authorList>
            <person name="Haas M."/>
            <person name="Kono T."/>
            <person name="Macchietto M."/>
            <person name="Millas R."/>
            <person name="McGilp L."/>
            <person name="Shao M."/>
            <person name="Duquette J."/>
            <person name="Hirsch C.N."/>
            <person name="Kimball J."/>
        </authorList>
    </citation>
    <scope>NUCLEOTIDE SEQUENCE</scope>
    <source>
        <tissue evidence="2">Fresh leaf tissue</tissue>
    </source>
</reference>
<dbReference type="InterPro" id="IPR032704">
    <property type="entry name" value="Cms1"/>
</dbReference>
<evidence type="ECO:0008006" key="4">
    <source>
        <dbReference type="Google" id="ProtNLM"/>
    </source>
</evidence>
<feature type="region of interest" description="Disordered" evidence="1">
    <location>
        <begin position="1"/>
        <end position="68"/>
    </location>
</feature>
<dbReference type="EMBL" id="JAAALK010000085">
    <property type="protein sequence ID" value="KAG8083294.1"/>
    <property type="molecule type" value="Genomic_DNA"/>
</dbReference>
<gene>
    <name evidence="2" type="ORF">GUJ93_ZPchr0015g6670</name>
</gene>
<sequence>MAPAEARPPTAAGRNSKKPHRPTKSLTKKPTNPFSARTKKKLKQKKNPPSTTLANPEQSTATAAEDEPAGASGVILSAAMTPARQLEFFLRSFERAAKMRLSPLELDAFSERCMVPLEEGLSQDVESFSDHVKGVFGGLWKEELCEGKLEEGSVDAGSPALLVISSAALRSLELLRGLKMLTKECRPVKLFAKHMKVEEQVQLLKTRVNIACGTPNSWTAGAGGWSGVVGVVGVLDSGSEDRRASPPSPSARLRETDREGRRDGPAERRACGGTAGGDWRRGGESRATRDRELGHSRTVADDARLYSKGPSLLCF</sequence>
<dbReference type="Proteomes" id="UP000729402">
    <property type="component" value="Unassembled WGS sequence"/>
</dbReference>
<feature type="compositionally biased region" description="Basic residues" evidence="1">
    <location>
        <begin position="37"/>
        <end position="46"/>
    </location>
</feature>
<evidence type="ECO:0000313" key="3">
    <source>
        <dbReference type="Proteomes" id="UP000729402"/>
    </source>
</evidence>
<feature type="region of interest" description="Disordered" evidence="1">
    <location>
        <begin position="237"/>
        <end position="296"/>
    </location>
</feature>
<feature type="compositionally biased region" description="Polar residues" evidence="1">
    <location>
        <begin position="47"/>
        <end position="62"/>
    </location>
</feature>
<keyword evidence="3" id="KW-1185">Reference proteome</keyword>
<evidence type="ECO:0000313" key="2">
    <source>
        <dbReference type="EMBL" id="KAG8083294.1"/>
    </source>
</evidence>
<dbReference type="GO" id="GO:0030686">
    <property type="term" value="C:90S preribosome"/>
    <property type="evidence" value="ECO:0007669"/>
    <property type="project" value="TreeGrafter"/>
</dbReference>
<reference evidence="2" key="2">
    <citation type="submission" date="2021-02" db="EMBL/GenBank/DDBJ databases">
        <authorList>
            <person name="Kimball J.A."/>
            <person name="Haas M.W."/>
            <person name="Macchietto M."/>
            <person name="Kono T."/>
            <person name="Duquette J."/>
            <person name="Shao M."/>
        </authorList>
    </citation>
    <scope>NUCLEOTIDE SEQUENCE</scope>
    <source>
        <tissue evidence="2">Fresh leaf tissue</tissue>
    </source>
</reference>
<dbReference type="PANTHER" id="PTHR24030:SF0">
    <property type="entry name" value="PROTEIN CMSS1"/>
    <property type="match status" value="1"/>
</dbReference>
<feature type="compositionally biased region" description="Basic residues" evidence="1">
    <location>
        <begin position="15"/>
        <end position="27"/>
    </location>
</feature>
<comment type="caution">
    <text evidence="2">The sequence shown here is derived from an EMBL/GenBank/DDBJ whole genome shotgun (WGS) entry which is preliminary data.</text>
</comment>
<evidence type="ECO:0000256" key="1">
    <source>
        <dbReference type="SAM" id="MobiDB-lite"/>
    </source>
</evidence>
<name>A0A8J5TB16_ZIZPA</name>
<feature type="compositionally biased region" description="Basic and acidic residues" evidence="1">
    <location>
        <begin position="278"/>
        <end position="296"/>
    </location>
</feature>
<dbReference type="GO" id="GO:0005634">
    <property type="term" value="C:nucleus"/>
    <property type="evidence" value="ECO:0007669"/>
    <property type="project" value="TreeGrafter"/>
</dbReference>
<dbReference type="AlphaFoldDB" id="A0A8J5TB16"/>
<dbReference type="OrthoDB" id="1929311at2759"/>
<protein>
    <recommendedName>
        <fullName evidence="4">Protein CMSS1</fullName>
    </recommendedName>
</protein>
<feature type="compositionally biased region" description="Basic and acidic residues" evidence="1">
    <location>
        <begin position="252"/>
        <end position="270"/>
    </location>
</feature>
<proteinExistence type="predicted"/>
<dbReference type="Pfam" id="PF14617">
    <property type="entry name" value="CMS1"/>
    <property type="match status" value="1"/>
</dbReference>